<comment type="similarity">
    <text evidence="1 2">Belongs to the ArsC family.</text>
</comment>
<dbReference type="Pfam" id="PF03960">
    <property type="entry name" value="ArsC"/>
    <property type="match status" value="1"/>
</dbReference>
<dbReference type="PANTHER" id="PTHR30041:SF4">
    <property type="entry name" value="ARSENATE REDUCTASE"/>
    <property type="match status" value="1"/>
</dbReference>
<reference evidence="3 4" key="1">
    <citation type="submission" date="2018-12" db="EMBL/GenBank/DDBJ databases">
        <title>Marinifilum JC070 sp. nov., a marine bacterium isolated from Yongle Blue Hole in the South China Sea.</title>
        <authorList>
            <person name="Fu T."/>
        </authorList>
    </citation>
    <scope>NUCLEOTIDE SEQUENCE [LARGE SCALE GENOMIC DNA]</scope>
    <source>
        <strain evidence="3 4">JC070</strain>
    </source>
</reference>
<accession>A0ABX1X157</accession>
<proteinExistence type="inferred from homology"/>
<evidence type="ECO:0000256" key="1">
    <source>
        <dbReference type="ARBA" id="ARBA00007198"/>
    </source>
</evidence>
<comment type="caution">
    <text evidence="3">The sequence shown here is derived from an EMBL/GenBank/DDBJ whole genome shotgun (WGS) entry which is preliminary data.</text>
</comment>
<dbReference type="Proteomes" id="UP000732105">
    <property type="component" value="Unassembled WGS sequence"/>
</dbReference>
<protein>
    <submittedName>
        <fullName evidence="3">Arsenate reductase (Glutaredoxin)</fullName>
    </submittedName>
</protein>
<organism evidence="3 4">
    <name type="scientific">Marinifilum caeruleilacunae</name>
    <dbReference type="NCBI Taxonomy" id="2499076"/>
    <lineage>
        <taxon>Bacteria</taxon>
        <taxon>Pseudomonadati</taxon>
        <taxon>Bacteroidota</taxon>
        <taxon>Bacteroidia</taxon>
        <taxon>Marinilabiliales</taxon>
        <taxon>Marinifilaceae</taxon>
    </lineage>
</organism>
<evidence type="ECO:0000256" key="2">
    <source>
        <dbReference type="PROSITE-ProRule" id="PRU01282"/>
    </source>
</evidence>
<dbReference type="PROSITE" id="PS51353">
    <property type="entry name" value="ARSC"/>
    <property type="match status" value="1"/>
</dbReference>
<evidence type="ECO:0000313" key="3">
    <source>
        <dbReference type="EMBL" id="NOU62144.1"/>
    </source>
</evidence>
<dbReference type="PANTHER" id="PTHR30041">
    <property type="entry name" value="ARSENATE REDUCTASE"/>
    <property type="match status" value="1"/>
</dbReference>
<dbReference type="InterPro" id="IPR036249">
    <property type="entry name" value="Thioredoxin-like_sf"/>
</dbReference>
<sequence length="114" mass="13572">MSLKIYHNPRCAKSRAGLKYLQEKGLEPEIRLYLKEEFTETELADVLMRMNKEPQEIIRTQEKIYKSDFKGKNFTREEWIKILIEFPKLIQRPIIVKDCKAIFADPVENAEEIL</sequence>
<keyword evidence="4" id="KW-1185">Reference proteome</keyword>
<evidence type="ECO:0000313" key="4">
    <source>
        <dbReference type="Proteomes" id="UP000732105"/>
    </source>
</evidence>
<dbReference type="InterPro" id="IPR006660">
    <property type="entry name" value="Arsenate_reductase-like"/>
</dbReference>
<gene>
    <name evidence="3" type="ORF">ELS83_20285</name>
</gene>
<name>A0ABX1X157_9BACT</name>
<dbReference type="SUPFAM" id="SSF52833">
    <property type="entry name" value="Thioredoxin-like"/>
    <property type="match status" value="1"/>
</dbReference>
<dbReference type="EMBL" id="RZNH01000054">
    <property type="protein sequence ID" value="NOU62144.1"/>
    <property type="molecule type" value="Genomic_DNA"/>
</dbReference>
<dbReference type="Gene3D" id="3.40.30.10">
    <property type="entry name" value="Glutaredoxin"/>
    <property type="match status" value="1"/>
</dbReference>
<dbReference type="RefSeq" id="WP_171597405.1">
    <property type="nucleotide sequence ID" value="NZ_RZNH01000054.1"/>
</dbReference>